<dbReference type="AlphaFoldDB" id="A0A8C3GKZ1"/>
<reference evidence="6" key="1">
    <citation type="submission" date="2018-09" db="EMBL/GenBank/DDBJ databases">
        <title>Common duck and Muscovy duck high density SNP chip.</title>
        <authorList>
            <person name="Vignal A."/>
            <person name="Thebault N."/>
            <person name="Warren W.C."/>
        </authorList>
    </citation>
    <scope>NUCLEOTIDE SEQUENCE [LARGE SCALE GENOMIC DNA]</scope>
</reference>
<accession>A0A8C3GKZ1</accession>
<feature type="compositionally biased region" description="Basic and acidic residues" evidence="5">
    <location>
        <begin position="54"/>
        <end position="74"/>
    </location>
</feature>
<dbReference type="GO" id="GO:0003735">
    <property type="term" value="F:structural constituent of ribosome"/>
    <property type="evidence" value="ECO:0007669"/>
    <property type="project" value="InterPro"/>
</dbReference>
<proteinExistence type="inferred from homology"/>
<protein>
    <recommendedName>
        <fullName evidence="4">40S ribosomal protein S15</fullName>
    </recommendedName>
</protein>
<keyword evidence="2" id="KW-0689">Ribosomal protein</keyword>
<evidence type="ECO:0000256" key="1">
    <source>
        <dbReference type="ARBA" id="ARBA00007345"/>
    </source>
</evidence>
<name>A0A8C3GKZ1_CAIMO</name>
<evidence type="ECO:0000313" key="6">
    <source>
        <dbReference type="Ensembl" id="ENSCMMP00000017315.1"/>
    </source>
</evidence>
<reference evidence="6" key="2">
    <citation type="submission" date="2025-08" db="UniProtKB">
        <authorList>
            <consortium name="Ensembl"/>
        </authorList>
    </citation>
    <scope>IDENTIFICATION</scope>
</reference>
<keyword evidence="3" id="KW-0687">Ribonucleoprotein</keyword>
<feature type="region of interest" description="Disordered" evidence="5">
    <location>
        <begin position="41"/>
        <end position="101"/>
    </location>
</feature>
<evidence type="ECO:0000256" key="5">
    <source>
        <dbReference type="SAM" id="MobiDB-lite"/>
    </source>
</evidence>
<dbReference type="InterPro" id="IPR023575">
    <property type="entry name" value="Ribosomal_uS19_SF"/>
</dbReference>
<evidence type="ECO:0000313" key="7">
    <source>
        <dbReference type="Proteomes" id="UP000694556"/>
    </source>
</evidence>
<comment type="similarity">
    <text evidence="1">Belongs to the universal ribosomal protein uS19 family.</text>
</comment>
<evidence type="ECO:0000256" key="3">
    <source>
        <dbReference type="ARBA" id="ARBA00023274"/>
    </source>
</evidence>
<dbReference type="GO" id="GO:0006412">
    <property type="term" value="P:translation"/>
    <property type="evidence" value="ECO:0007669"/>
    <property type="project" value="InterPro"/>
</dbReference>
<dbReference type="Proteomes" id="UP000694556">
    <property type="component" value="Chromosome 29"/>
</dbReference>
<dbReference type="Gene3D" id="3.30.860.10">
    <property type="entry name" value="30s Ribosomal Protein S19, Chain A"/>
    <property type="match status" value="1"/>
</dbReference>
<organism evidence="6 7">
    <name type="scientific">Cairina moschata</name>
    <name type="common">Muscovy duck</name>
    <dbReference type="NCBI Taxonomy" id="8855"/>
    <lineage>
        <taxon>Eukaryota</taxon>
        <taxon>Metazoa</taxon>
        <taxon>Chordata</taxon>
        <taxon>Craniata</taxon>
        <taxon>Vertebrata</taxon>
        <taxon>Euteleostomi</taxon>
        <taxon>Archelosauria</taxon>
        <taxon>Archosauria</taxon>
        <taxon>Dinosauria</taxon>
        <taxon>Saurischia</taxon>
        <taxon>Theropoda</taxon>
        <taxon>Coelurosauria</taxon>
        <taxon>Aves</taxon>
        <taxon>Neognathae</taxon>
        <taxon>Galloanserae</taxon>
        <taxon>Anseriformes</taxon>
        <taxon>Anatidae</taxon>
        <taxon>Anatinae</taxon>
        <taxon>Cairina</taxon>
    </lineage>
</organism>
<sequence>MAEVEQKKKRTFRKFTYRGVDLDQLLDMSYEQLMQLYSARQAPAQGQEGGAAHGEARGGEDPPAGHDHPPRDGGQHGGRLQRQNLQPGGDQARDDRPLPGGVLHHLQTREARPARYRCHPLLPLHPAEINRSFGDLFIGVNKENFAQLPPLCRRPHGGGHVLRPPLLTQLPAGQRSPPAPLLLCCFP</sequence>
<dbReference type="GO" id="GO:1990904">
    <property type="term" value="C:ribonucleoprotein complex"/>
    <property type="evidence" value="ECO:0007669"/>
    <property type="project" value="UniProtKB-KW"/>
</dbReference>
<dbReference type="Ensembl" id="ENSCMMT00000019036.1">
    <property type="protein sequence ID" value="ENSCMMP00000017315.1"/>
    <property type="gene ID" value="ENSCMMG00000011028.1"/>
</dbReference>
<evidence type="ECO:0000256" key="4">
    <source>
        <dbReference type="ARBA" id="ARBA00035469"/>
    </source>
</evidence>
<reference evidence="6" key="3">
    <citation type="submission" date="2025-09" db="UniProtKB">
        <authorList>
            <consortium name="Ensembl"/>
        </authorList>
    </citation>
    <scope>IDENTIFICATION</scope>
</reference>
<dbReference type="GO" id="GO:0005840">
    <property type="term" value="C:ribosome"/>
    <property type="evidence" value="ECO:0007669"/>
    <property type="project" value="UniProtKB-KW"/>
</dbReference>
<evidence type="ECO:0000256" key="2">
    <source>
        <dbReference type="ARBA" id="ARBA00022980"/>
    </source>
</evidence>
<keyword evidence="7" id="KW-1185">Reference proteome</keyword>